<proteinExistence type="inferred from homology"/>
<dbReference type="Gene3D" id="2.40.50.100">
    <property type="match status" value="1"/>
</dbReference>
<dbReference type="SUPFAM" id="SSF111369">
    <property type="entry name" value="HlyD-like secretion proteins"/>
    <property type="match status" value="1"/>
</dbReference>
<comment type="caution">
    <text evidence="9">The sequence shown here is derived from an EMBL/GenBank/DDBJ whole genome shotgun (WGS) entry which is preliminary data.</text>
</comment>
<reference evidence="9 10" key="1">
    <citation type="submission" date="2021-04" db="EMBL/GenBank/DDBJ databases">
        <title>Draft Genome of Aeromonas popoffii ID682, isolated from a natural water source in Idaho.</title>
        <authorList>
            <person name="Testerman T."/>
            <person name="Graf J."/>
        </authorList>
    </citation>
    <scope>NUCLEOTIDE SEQUENCE [LARGE SCALE GENOMIC DNA]</scope>
    <source>
        <strain evidence="9 10">ID682</strain>
    </source>
</reference>
<dbReference type="Pfam" id="PF25954">
    <property type="entry name" value="Beta-barrel_RND_2"/>
    <property type="match status" value="1"/>
</dbReference>
<dbReference type="Gene3D" id="1.10.287.470">
    <property type="entry name" value="Helix hairpin bin"/>
    <property type="match status" value="1"/>
</dbReference>
<dbReference type="Pfam" id="PF25917">
    <property type="entry name" value="BSH_RND"/>
    <property type="match status" value="1"/>
</dbReference>
<keyword evidence="3" id="KW-0813">Transport</keyword>
<dbReference type="InterPro" id="IPR006143">
    <property type="entry name" value="RND_pump_MFP"/>
</dbReference>
<dbReference type="RefSeq" id="WP_212514611.1">
    <property type="nucleotide sequence ID" value="NZ_CAWQDX010000090.1"/>
</dbReference>
<feature type="domain" description="Multidrug resistance protein MdtA-like C-terminal permuted SH3" evidence="8">
    <location>
        <begin position="283"/>
        <end position="351"/>
    </location>
</feature>
<gene>
    <name evidence="9" type="ORF">KAT72_19305</name>
</gene>
<evidence type="ECO:0000313" key="9">
    <source>
        <dbReference type="EMBL" id="MBR7631102.1"/>
    </source>
</evidence>
<dbReference type="Gene3D" id="2.40.420.20">
    <property type="match status" value="1"/>
</dbReference>
<dbReference type="NCBIfam" id="TIGR01730">
    <property type="entry name" value="RND_mfp"/>
    <property type="match status" value="1"/>
</dbReference>
<keyword evidence="10" id="KW-1185">Reference proteome</keyword>
<evidence type="ECO:0000256" key="1">
    <source>
        <dbReference type="ARBA" id="ARBA00004196"/>
    </source>
</evidence>
<keyword evidence="4" id="KW-0175">Coiled coil</keyword>
<feature type="domain" description="Multidrug resistance protein MdtA-like alpha-helical hairpin" evidence="5">
    <location>
        <begin position="106"/>
        <end position="163"/>
    </location>
</feature>
<organism evidence="9 10">
    <name type="scientific">Aeromonas popoffii</name>
    <dbReference type="NCBI Taxonomy" id="70856"/>
    <lineage>
        <taxon>Bacteria</taxon>
        <taxon>Pseudomonadati</taxon>
        <taxon>Pseudomonadota</taxon>
        <taxon>Gammaproteobacteria</taxon>
        <taxon>Aeromonadales</taxon>
        <taxon>Aeromonadaceae</taxon>
        <taxon>Aeromonas</taxon>
    </lineage>
</organism>
<evidence type="ECO:0000256" key="3">
    <source>
        <dbReference type="ARBA" id="ARBA00022448"/>
    </source>
</evidence>
<feature type="coiled-coil region" evidence="4">
    <location>
        <begin position="141"/>
        <end position="168"/>
    </location>
</feature>
<evidence type="ECO:0000259" key="5">
    <source>
        <dbReference type="Pfam" id="PF25876"/>
    </source>
</evidence>
<evidence type="ECO:0000259" key="6">
    <source>
        <dbReference type="Pfam" id="PF25917"/>
    </source>
</evidence>
<dbReference type="InterPro" id="IPR058627">
    <property type="entry name" value="MdtA-like_C"/>
</dbReference>
<comment type="subcellular location">
    <subcellularLocation>
        <location evidence="1">Cell envelope</location>
    </subcellularLocation>
</comment>
<dbReference type="PANTHER" id="PTHR30469">
    <property type="entry name" value="MULTIDRUG RESISTANCE PROTEIN MDTA"/>
    <property type="match status" value="1"/>
</dbReference>
<dbReference type="Gene3D" id="2.40.30.170">
    <property type="match status" value="1"/>
</dbReference>
<name>A0ABS5GVC6_9GAMM</name>
<dbReference type="Pfam" id="PF25876">
    <property type="entry name" value="HH_MFP_RND"/>
    <property type="match status" value="1"/>
</dbReference>
<dbReference type="EMBL" id="JAGRZL010000064">
    <property type="protein sequence ID" value="MBR7631102.1"/>
    <property type="molecule type" value="Genomic_DNA"/>
</dbReference>
<dbReference type="InterPro" id="IPR058792">
    <property type="entry name" value="Beta-barrel_RND_2"/>
</dbReference>
<feature type="domain" description="Multidrug resistance protein MdtA-like barrel-sandwich hybrid" evidence="6">
    <location>
        <begin position="71"/>
        <end position="190"/>
    </location>
</feature>
<evidence type="ECO:0000259" key="7">
    <source>
        <dbReference type="Pfam" id="PF25954"/>
    </source>
</evidence>
<comment type="similarity">
    <text evidence="2">Belongs to the membrane fusion protein (MFP) (TC 8.A.1) family.</text>
</comment>
<dbReference type="Pfam" id="PF25967">
    <property type="entry name" value="RND-MFP_C"/>
    <property type="match status" value="1"/>
</dbReference>
<sequence>MKKWMAIMLLISFALFGSVIGFNLVIQRIVIPNALANRPEPEFPVTSMVTKAQDWVPTIEAIGFIEPNQGVTLSTELAGTIDAITFESGKPVKAEQLLLSLDSSVEKANLRASQAKLPAARAKYERFQNLFKKSSISKDQLDDAEASYRSLEADIESLKATIARREVRAPFGGVVGLRNVFLGQYLQPGTDIVRLEDTKVMRLRFTVPQTDISNITLGQIIKINVDAYPQTQFDGYITAIEPAINYQSGLIQVQANIPNNEGQLRSGMFARASIIMPTVKEQIVIPQSAITFTLYGENVYVLKEVEETDKKGNKVKVLRAKQVVVKAGERRGNDVHVLSGIKAGDEIVLSGQVRLSNDTKVRVVENDALAVPAQTPML</sequence>
<evidence type="ECO:0000256" key="4">
    <source>
        <dbReference type="SAM" id="Coils"/>
    </source>
</evidence>
<dbReference type="InterPro" id="IPR058625">
    <property type="entry name" value="MdtA-like_BSH"/>
</dbReference>
<feature type="domain" description="CusB-like beta-barrel" evidence="7">
    <location>
        <begin position="204"/>
        <end position="274"/>
    </location>
</feature>
<dbReference type="PANTHER" id="PTHR30469:SF11">
    <property type="entry name" value="BLL4320 PROTEIN"/>
    <property type="match status" value="1"/>
</dbReference>
<dbReference type="Proteomes" id="UP000675653">
    <property type="component" value="Unassembled WGS sequence"/>
</dbReference>
<evidence type="ECO:0000256" key="2">
    <source>
        <dbReference type="ARBA" id="ARBA00009477"/>
    </source>
</evidence>
<protein>
    <submittedName>
        <fullName evidence="9">Efflux RND transporter periplasmic adaptor subunit</fullName>
    </submittedName>
</protein>
<evidence type="ECO:0000313" key="10">
    <source>
        <dbReference type="Proteomes" id="UP000675653"/>
    </source>
</evidence>
<evidence type="ECO:0000259" key="8">
    <source>
        <dbReference type="Pfam" id="PF25967"/>
    </source>
</evidence>
<dbReference type="InterPro" id="IPR058624">
    <property type="entry name" value="MdtA-like_HH"/>
</dbReference>
<accession>A0ABS5GVC6</accession>